<protein>
    <submittedName>
        <fullName evidence="1">Acyl-CoA synthetase</fullName>
    </submittedName>
</protein>
<dbReference type="Gene3D" id="3.40.50.261">
    <property type="entry name" value="Succinyl-CoA synthetase domains"/>
    <property type="match status" value="1"/>
</dbReference>
<evidence type="ECO:0000313" key="1">
    <source>
        <dbReference type="EMBL" id="SUH35655.1"/>
    </source>
</evidence>
<organism evidence="1 2">
    <name type="scientific">Salmonella enterica I</name>
    <dbReference type="NCBI Taxonomy" id="59201"/>
    <lineage>
        <taxon>Bacteria</taxon>
        <taxon>Pseudomonadati</taxon>
        <taxon>Pseudomonadota</taxon>
        <taxon>Gammaproteobacteria</taxon>
        <taxon>Enterobacterales</taxon>
        <taxon>Enterobacteriaceae</taxon>
        <taxon>Salmonella</taxon>
    </lineage>
</organism>
<dbReference type="EMBL" id="UGXT01000002">
    <property type="protein sequence ID" value="SUH35655.1"/>
    <property type="molecule type" value="Genomic_DNA"/>
</dbReference>
<reference evidence="1 2" key="1">
    <citation type="submission" date="2018-06" db="EMBL/GenBank/DDBJ databases">
        <authorList>
            <consortium name="Pathogen Informatics"/>
            <person name="Doyle S."/>
        </authorList>
    </citation>
    <scope>NUCLEOTIDE SEQUENCE [LARGE SCALE GENOMIC DNA]</scope>
    <source>
        <strain evidence="1 2">NCTC8261</strain>
    </source>
</reference>
<evidence type="ECO:0000313" key="2">
    <source>
        <dbReference type="Proteomes" id="UP000254712"/>
    </source>
</evidence>
<accession>A0A379WND3</accession>
<dbReference type="AlphaFoldDB" id="A0A379WND3"/>
<sequence>MGCGIQRAGLLRVQDTHELFSAVETLSHMRPLRGDRLMIISNGAAPAALALDELWSRNGKLATLSEETCLQLQQALPRTLILPIRWICVMTPAANITSKRWISCSPVRILTRLWLSTLPALPRRVRKAPML</sequence>
<dbReference type="PANTHER" id="PTHR42793">
    <property type="entry name" value="COA BINDING DOMAIN CONTAINING PROTEIN"/>
    <property type="match status" value="1"/>
</dbReference>
<proteinExistence type="predicted"/>
<dbReference type="SUPFAM" id="SSF52210">
    <property type="entry name" value="Succinyl-CoA synthetase domains"/>
    <property type="match status" value="1"/>
</dbReference>
<dbReference type="PANTHER" id="PTHR42793:SF1">
    <property type="entry name" value="PEPTIDYL-LYSINE N-ACETYLTRANSFERASE PATZ"/>
    <property type="match status" value="1"/>
</dbReference>
<dbReference type="InterPro" id="IPR016102">
    <property type="entry name" value="Succinyl-CoA_synth-like"/>
</dbReference>
<name>A0A379WND3_SALET</name>
<gene>
    <name evidence="1" type="ORF">NCTC8261_01890</name>
</gene>
<dbReference type="Proteomes" id="UP000254712">
    <property type="component" value="Unassembled WGS sequence"/>
</dbReference>